<feature type="region of interest" description="Disordered" evidence="1">
    <location>
        <begin position="24"/>
        <end position="69"/>
    </location>
</feature>
<name>A0A6J4JXD5_9PROT</name>
<accession>A0A6J4JXD5</accession>
<organism evidence="3">
    <name type="scientific">uncultured Craurococcus sp</name>
    <dbReference type="NCBI Taxonomy" id="1135998"/>
    <lineage>
        <taxon>Bacteria</taxon>
        <taxon>Pseudomonadati</taxon>
        <taxon>Pseudomonadota</taxon>
        <taxon>Alphaproteobacteria</taxon>
        <taxon>Acetobacterales</taxon>
        <taxon>Acetobacteraceae</taxon>
        <taxon>Craurococcus</taxon>
        <taxon>environmental samples</taxon>
    </lineage>
</organism>
<evidence type="ECO:0000256" key="2">
    <source>
        <dbReference type="SAM" id="SignalP"/>
    </source>
</evidence>
<feature type="compositionally biased region" description="Polar residues" evidence="1">
    <location>
        <begin position="48"/>
        <end position="63"/>
    </location>
</feature>
<evidence type="ECO:0000256" key="1">
    <source>
        <dbReference type="SAM" id="MobiDB-lite"/>
    </source>
</evidence>
<evidence type="ECO:0008006" key="4">
    <source>
        <dbReference type="Google" id="ProtNLM"/>
    </source>
</evidence>
<proteinExistence type="predicted"/>
<protein>
    <recommendedName>
        <fullName evidence="4">Lipoprotein</fullName>
    </recommendedName>
</protein>
<keyword evidence="2" id="KW-0732">Signal</keyword>
<evidence type="ECO:0000313" key="3">
    <source>
        <dbReference type="EMBL" id="CAA9289983.1"/>
    </source>
</evidence>
<feature type="signal peptide" evidence="2">
    <location>
        <begin position="1"/>
        <end position="29"/>
    </location>
</feature>
<feature type="chain" id="PRO_5027117121" description="Lipoprotein" evidence="2">
    <location>
        <begin position="30"/>
        <end position="101"/>
    </location>
</feature>
<gene>
    <name evidence="3" type="ORF">AVDCRST_MAG27-4618</name>
</gene>
<sequence length="101" mass="11166">MRRTAAALALLLPLGGCGLYGSLFSPAPARPPETPEQQECREEARRSPSLTALNRQRMPGNSVNDDRLNREERTLLARAFRDCLRARGLTLPGGVEPEQPR</sequence>
<dbReference type="EMBL" id="CADCTD010000191">
    <property type="protein sequence ID" value="CAA9289983.1"/>
    <property type="molecule type" value="Genomic_DNA"/>
</dbReference>
<dbReference type="AlphaFoldDB" id="A0A6J4JXD5"/>
<reference evidence="3" key="1">
    <citation type="submission" date="2020-02" db="EMBL/GenBank/DDBJ databases">
        <authorList>
            <person name="Meier V. D."/>
        </authorList>
    </citation>
    <scope>NUCLEOTIDE SEQUENCE</scope>
    <source>
        <strain evidence="3">AVDCRST_MAG27</strain>
    </source>
</reference>